<feature type="chain" id="PRO_5005527311" description="Papilin" evidence="2">
    <location>
        <begin position="23"/>
        <end position="266"/>
    </location>
</feature>
<evidence type="ECO:0000313" key="4">
    <source>
        <dbReference type="Proteomes" id="UP000036987"/>
    </source>
</evidence>
<comment type="caution">
    <text evidence="3">The sequence shown here is derived from an EMBL/GenBank/DDBJ whole genome shotgun (WGS) entry which is preliminary data.</text>
</comment>
<evidence type="ECO:0000256" key="1">
    <source>
        <dbReference type="SAM" id="Phobius"/>
    </source>
</evidence>
<keyword evidence="1" id="KW-0472">Membrane</keyword>
<gene>
    <name evidence="3" type="ORF">ZOSMA_4G01580</name>
</gene>
<protein>
    <recommendedName>
        <fullName evidence="5">Papilin</fullName>
    </recommendedName>
</protein>
<dbReference type="Pfam" id="PF19030">
    <property type="entry name" value="TSP1_ADAMTS"/>
    <property type="match status" value="1"/>
</dbReference>
<accession>A0A0K9NYP9</accession>
<keyword evidence="4" id="KW-1185">Reference proteome</keyword>
<dbReference type="STRING" id="29655.A0A0K9NYP9"/>
<feature type="transmembrane region" description="Helical" evidence="1">
    <location>
        <begin position="223"/>
        <end position="247"/>
    </location>
</feature>
<dbReference type="PROSITE" id="PS50092">
    <property type="entry name" value="TSP1"/>
    <property type="match status" value="1"/>
</dbReference>
<keyword evidence="1" id="KW-1133">Transmembrane helix</keyword>
<dbReference type="Proteomes" id="UP000036987">
    <property type="component" value="Unassembled WGS sequence"/>
</dbReference>
<dbReference type="InterPro" id="IPR000884">
    <property type="entry name" value="TSP1_rpt"/>
</dbReference>
<feature type="signal peptide" evidence="2">
    <location>
        <begin position="1"/>
        <end position="22"/>
    </location>
</feature>
<dbReference type="Gene3D" id="2.20.100.10">
    <property type="entry name" value="Thrombospondin type-1 (TSP1) repeat"/>
    <property type="match status" value="1"/>
</dbReference>
<keyword evidence="1" id="KW-0812">Transmembrane</keyword>
<dbReference type="OMA" id="EFVCCSD"/>
<proteinExistence type="predicted"/>
<dbReference type="EMBL" id="LFYR01001430">
    <property type="protein sequence ID" value="KMZ61869.1"/>
    <property type="molecule type" value="Genomic_DNA"/>
</dbReference>
<dbReference type="InterPro" id="IPR036383">
    <property type="entry name" value="TSP1_rpt_sf"/>
</dbReference>
<name>A0A0K9NYP9_ZOSMR</name>
<evidence type="ECO:0000313" key="3">
    <source>
        <dbReference type="EMBL" id="KMZ61869.1"/>
    </source>
</evidence>
<evidence type="ECO:0000256" key="2">
    <source>
        <dbReference type="SAM" id="SignalP"/>
    </source>
</evidence>
<evidence type="ECO:0008006" key="5">
    <source>
        <dbReference type="Google" id="ProtNLM"/>
    </source>
</evidence>
<dbReference type="SUPFAM" id="SSF82895">
    <property type="entry name" value="TSP-1 type 1 repeat"/>
    <property type="match status" value="1"/>
</dbReference>
<reference evidence="4" key="1">
    <citation type="journal article" date="2016" name="Nature">
        <title>The genome of the seagrass Zostera marina reveals angiosperm adaptation to the sea.</title>
        <authorList>
            <person name="Olsen J.L."/>
            <person name="Rouze P."/>
            <person name="Verhelst B."/>
            <person name="Lin Y.-C."/>
            <person name="Bayer T."/>
            <person name="Collen J."/>
            <person name="Dattolo E."/>
            <person name="De Paoli E."/>
            <person name="Dittami S."/>
            <person name="Maumus F."/>
            <person name="Michel G."/>
            <person name="Kersting A."/>
            <person name="Lauritano C."/>
            <person name="Lohaus R."/>
            <person name="Toepel M."/>
            <person name="Tonon T."/>
            <person name="Vanneste K."/>
            <person name="Amirebrahimi M."/>
            <person name="Brakel J."/>
            <person name="Bostroem C."/>
            <person name="Chovatia M."/>
            <person name="Grimwood J."/>
            <person name="Jenkins J.W."/>
            <person name="Jueterbock A."/>
            <person name="Mraz A."/>
            <person name="Stam W.T."/>
            <person name="Tice H."/>
            <person name="Bornberg-Bauer E."/>
            <person name="Green P.J."/>
            <person name="Pearson G.A."/>
            <person name="Procaccini G."/>
            <person name="Duarte C.M."/>
            <person name="Schmutz J."/>
            <person name="Reusch T.B.H."/>
            <person name="Van de Peer Y."/>
        </authorList>
    </citation>
    <scope>NUCLEOTIDE SEQUENCE [LARGE SCALE GENOMIC DNA]</scope>
    <source>
        <strain evidence="4">cv. Finnish</strain>
    </source>
</reference>
<keyword evidence="2" id="KW-0732">Signal</keyword>
<dbReference type="OrthoDB" id="412680at2759"/>
<sequence length="266" mass="29716">MDHLLLPSLLLLPLFLAGEVLSVISFNLPSHGCHWTESCHSKWLGGCGSGYIIVDQSDDCKGLCPVADYPACLPFHTHFHCCRPDVPKVSKECIKCKNKLDFGDEYVCCTDCSDPYLLDKNSKLGYCKTESDLVMQLKPLETFRWIVGPWMVCSSPCDGGIRYRDVGCFGNMEDTSIKHYPMDDSRCSSEEMPVRHESCNVKSCEDYSEGNLNTNEQSAMSGWLITILILFGLVAIGGFVLVVYTFYKRRISSSSGVVYIMLDGYS</sequence>
<organism evidence="3 4">
    <name type="scientific">Zostera marina</name>
    <name type="common">Eelgrass</name>
    <dbReference type="NCBI Taxonomy" id="29655"/>
    <lineage>
        <taxon>Eukaryota</taxon>
        <taxon>Viridiplantae</taxon>
        <taxon>Streptophyta</taxon>
        <taxon>Embryophyta</taxon>
        <taxon>Tracheophyta</taxon>
        <taxon>Spermatophyta</taxon>
        <taxon>Magnoliopsida</taxon>
        <taxon>Liliopsida</taxon>
        <taxon>Zosteraceae</taxon>
        <taxon>Zostera</taxon>
    </lineage>
</organism>
<dbReference type="AlphaFoldDB" id="A0A0K9NYP9"/>